<feature type="chain" id="PRO_5017663772" evidence="1">
    <location>
        <begin position="26"/>
        <end position="224"/>
    </location>
</feature>
<feature type="signal peptide" evidence="1">
    <location>
        <begin position="1"/>
        <end position="25"/>
    </location>
</feature>
<dbReference type="Pfam" id="PF03734">
    <property type="entry name" value="YkuD"/>
    <property type="match status" value="1"/>
</dbReference>
<dbReference type="AlphaFoldDB" id="A0A3E0HKW7"/>
<feature type="domain" description="L,D-TPase catalytic" evidence="2">
    <location>
        <begin position="76"/>
        <end position="218"/>
    </location>
</feature>
<name>A0A3E0HKW7_9PSEU</name>
<protein>
    <submittedName>
        <fullName evidence="3">L,D-peptidoglycan transpeptidase YkuD (ErfK/YbiS/YcfS/YnhG family)</fullName>
    </submittedName>
</protein>
<dbReference type="PANTHER" id="PTHR38589:SF1">
    <property type="entry name" value="BLR0621 PROTEIN"/>
    <property type="match status" value="1"/>
</dbReference>
<organism evidence="3 4">
    <name type="scientific">Kutzneria buriramensis</name>
    <dbReference type="NCBI Taxonomy" id="1045776"/>
    <lineage>
        <taxon>Bacteria</taxon>
        <taxon>Bacillati</taxon>
        <taxon>Actinomycetota</taxon>
        <taxon>Actinomycetes</taxon>
        <taxon>Pseudonocardiales</taxon>
        <taxon>Pseudonocardiaceae</taxon>
        <taxon>Kutzneria</taxon>
    </lineage>
</organism>
<evidence type="ECO:0000256" key="1">
    <source>
        <dbReference type="SAM" id="SignalP"/>
    </source>
</evidence>
<accession>A0A3E0HKW7</accession>
<dbReference type="PANTHER" id="PTHR38589">
    <property type="entry name" value="BLR0621 PROTEIN"/>
    <property type="match status" value="1"/>
</dbReference>
<dbReference type="EMBL" id="QUNO01000006">
    <property type="protein sequence ID" value="REH47133.1"/>
    <property type="molecule type" value="Genomic_DNA"/>
</dbReference>
<evidence type="ECO:0000259" key="2">
    <source>
        <dbReference type="Pfam" id="PF03734"/>
    </source>
</evidence>
<proteinExistence type="predicted"/>
<reference evidence="3 4" key="1">
    <citation type="submission" date="2018-08" db="EMBL/GenBank/DDBJ databases">
        <title>Genomic Encyclopedia of Archaeal and Bacterial Type Strains, Phase II (KMG-II): from individual species to whole genera.</title>
        <authorList>
            <person name="Goeker M."/>
        </authorList>
    </citation>
    <scope>NUCLEOTIDE SEQUENCE [LARGE SCALE GENOMIC DNA]</scope>
    <source>
        <strain evidence="3 4">DSM 45791</strain>
    </source>
</reference>
<dbReference type="RefSeq" id="WP_246015290.1">
    <property type="nucleotide sequence ID" value="NZ_CP144375.1"/>
</dbReference>
<keyword evidence="4" id="KW-1185">Reference proteome</keyword>
<dbReference type="Proteomes" id="UP000256269">
    <property type="component" value="Unassembled WGS sequence"/>
</dbReference>
<evidence type="ECO:0000313" key="4">
    <source>
        <dbReference type="Proteomes" id="UP000256269"/>
    </source>
</evidence>
<dbReference type="InterPro" id="IPR005490">
    <property type="entry name" value="LD_TPept_cat_dom"/>
</dbReference>
<sequence length="224" mass="23610">MPNRVVMATAASALLLTMTAAPATASPLPVPYWGHASQVITVIADSPTATTATFTAWQRTGGLWDHWQAVRGPITANVGSDGIGQASETTSKTPAGTWTLTEAFGIQANDGTRLPYRQVGTADWWVSDVKSPLYNTYYHCVPGTCPFNEGAGEDLGEAGPVYNHAVVIDYNRNPVVPGAGSAFFLHISSGKPTAGCVSIPAEDLKAVMAWLDPAQQPVIDIAVR</sequence>
<evidence type="ECO:0000313" key="3">
    <source>
        <dbReference type="EMBL" id="REH47133.1"/>
    </source>
</evidence>
<dbReference type="GO" id="GO:0016740">
    <property type="term" value="F:transferase activity"/>
    <property type="evidence" value="ECO:0007669"/>
    <property type="project" value="InterPro"/>
</dbReference>
<gene>
    <name evidence="3" type="ORF">BCF44_106298</name>
</gene>
<comment type="caution">
    <text evidence="3">The sequence shown here is derived from an EMBL/GenBank/DDBJ whole genome shotgun (WGS) entry which is preliminary data.</text>
</comment>
<keyword evidence="1" id="KW-0732">Signal</keyword>